<sequence length="220" mass="24735">MSYSDIQSLAQLLDRNHGFKRPDGQSVGYSLQETAPTAVVNHGDSAAAPNPSNIPLPATVIDQQLCLPIPSESREAKRIQAKQHQARRPKGYAIWTDDELNEVHQFRKDTTTKPRDGVEEPEYTILHQEKVTAEDLYLGMDFTRTGSSGLLVKVTMPKQARIADVAIEVDPYEFRLSSTKYFLRAALPQKVFAGKAYVRWNVENKTLEACLYVDDSDRLV</sequence>
<dbReference type="GO" id="GO:0045505">
    <property type="term" value="F:dynein intermediate chain binding"/>
    <property type="evidence" value="ECO:0007669"/>
    <property type="project" value="TreeGrafter"/>
</dbReference>
<accession>A0A1G4I5R8</accession>
<evidence type="ECO:0000313" key="4">
    <source>
        <dbReference type="Proteomes" id="UP000195570"/>
    </source>
</evidence>
<dbReference type="Proteomes" id="UP000195570">
    <property type="component" value="Unassembled WGS sequence"/>
</dbReference>
<gene>
    <name evidence="3" type="ORF">TEOVI_000868100</name>
</gene>
<evidence type="ECO:0000313" key="3">
    <source>
        <dbReference type="EMBL" id="SCU67245.1"/>
    </source>
</evidence>
<dbReference type="InterPro" id="IPR041442">
    <property type="entry name" value="PIH1D1/2/3_CS-like"/>
</dbReference>
<dbReference type="GO" id="GO:0070286">
    <property type="term" value="P:axonemal dynein complex assembly"/>
    <property type="evidence" value="ECO:0007669"/>
    <property type="project" value="InterPro"/>
</dbReference>
<proteinExistence type="inferred from homology"/>
<dbReference type="PANTHER" id="PTHR21083">
    <property type="entry name" value="TWISTER"/>
    <property type="match status" value="1"/>
</dbReference>
<dbReference type="EMBL" id="CZPT02000709">
    <property type="protein sequence ID" value="SCU67245.1"/>
    <property type="molecule type" value="Genomic_DNA"/>
</dbReference>
<feature type="domain" description="PIH1D1/2/3 CS-like" evidence="2">
    <location>
        <begin position="119"/>
        <end position="212"/>
    </location>
</feature>
<dbReference type="PANTHER" id="PTHR21083:SF0">
    <property type="entry name" value="DYNEIN AXONEMAL ASSEMBLY FACTOR 6"/>
    <property type="match status" value="1"/>
</dbReference>
<dbReference type="GO" id="GO:0051087">
    <property type="term" value="F:protein-folding chaperone binding"/>
    <property type="evidence" value="ECO:0007669"/>
    <property type="project" value="InterPro"/>
</dbReference>
<keyword evidence="4" id="KW-1185">Reference proteome</keyword>
<protein>
    <submittedName>
        <fullName evidence="3">Pre-RNA processing PIH1/Nop17, putative</fullName>
    </submittedName>
</protein>
<evidence type="ECO:0000259" key="2">
    <source>
        <dbReference type="Pfam" id="PF18201"/>
    </source>
</evidence>
<dbReference type="SMR" id="A0A1G4I5R8"/>
<dbReference type="VEuPathDB" id="TriTrypDB:TEOVI_000868100"/>
<dbReference type="AlphaFoldDB" id="A0A1G4I5R8"/>
<evidence type="ECO:0000256" key="1">
    <source>
        <dbReference type="ARBA" id="ARBA00008511"/>
    </source>
</evidence>
<name>A0A1G4I5R8_TRYEQ</name>
<reference evidence="3" key="1">
    <citation type="submission" date="2016-09" db="EMBL/GenBank/DDBJ databases">
        <authorList>
            <person name="Hebert L."/>
            <person name="Moumen B."/>
        </authorList>
    </citation>
    <scope>NUCLEOTIDE SEQUENCE [LARGE SCALE GENOMIC DNA]</scope>
    <source>
        <strain evidence="3">OVI</strain>
    </source>
</reference>
<dbReference type="InterPro" id="IPR026697">
    <property type="entry name" value="DNAAF6"/>
</dbReference>
<comment type="caution">
    <text evidence="3">The sequence shown here is derived from an EMBL/GenBank/DDBJ whole genome shotgun (WGS) entry which is preliminary data.</text>
</comment>
<dbReference type="GeneID" id="92382615"/>
<dbReference type="Pfam" id="PF18201">
    <property type="entry name" value="PIH1_CS"/>
    <property type="match status" value="1"/>
</dbReference>
<dbReference type="RefSeq" id="XP_067078587.1">
    <property type="nucleotide sequence ID" value="XM_067222486.1"/>
</dbReference>
<organism evidence="3 4">
    <name type="scientific">Trypanosoma equiperdum</name>
    <dbReference type="NCBI Taxonomy" id="5694"/>
    <lineage>
        <taxon>Eukaryota</taxon>
        <taxon>Discoba</taxon>
        <taxon>Euglenozoa</taxon>
        <taxon>Kinetoplastea</taxon>
        <taxon>Metakinetoplastina</taxon>
        <taxon>Trypanosomatida</taxon>
        <taxon>Trypanosomatidae</taxon>
        <taxon>Trypanosoma</taxon>
    </lineage>
</organism>
<comment type="similarity">
    <text evidence="1">Belongs to the PIH1 family.</text>
</comment>
<dbReference type="GO" id="GO:0005737">
    <property type="term" value="C:cytoplasm"/>
    <property type="evidence" value="ECO:0007669"/>
    <property type="project" value="TreeGrafter"/>
</dbReference>